<reference evidence="2" key="1">
    <citation type="submission" date="2020-11" db="EMBL/GenBank/DDBJ databases">
        <authorList>
            <person name="Tran Van P."/>
        </authorList>
    </citation>
    <scope>NUCLEOTIDE SEQUENCE</scope>
</reference>
<dbReference type="EMBL" id="OB660144">
    <property type="protein sequence ID" value="CAD7223052.1"/>
    <property type="molecule type" value="Genomic_DNA"/>
</dbReference>
<evidence type="ECO:0000313" key="2">
    <source>
        <dbReference type="EMBL" id="CAD7223052.1"/>
    </source>
</evidence>
<sequence length="184" mass="20704">MAQFDRTIARIPVEITTSKITLGLRLTFARLSGWQDAITLKRRRKISEEYQSLFTIEAKLVSRFGLWVCRCLHDAEEEVSVKRRLKGGGEMQVERFAYNIPSPNYGKSQGYLRSPKKYVALSRLPLQKTEDLAVSPTHPAAANNPSSQGEHVEQGSNWKVIVTNTLDKTSGTDYCGMPDEGTIR</sequence>
<organism evidence="2">
    <name type="scientific">Cyprideis torosa</name>
    <dbReference type="NCBI Taxonomy" id="163714"/>
    <lineage>
        <taxon>Eukaryota</taxon>
        <taxon>Metazoa</taxon>
        <taxon>Ecdysozoa</taxon>
        <taxon>Arthropoda</taxon>
        <taxon>Crustacea</taxon>
        <taxon>Oligostraca</taxon>
        <taxon>Ostracoda</taxon>
        <taxon>Podocopa</taxon>
        <taxon>Podocopida</taxon>
        <taxon>Cytherocopina</taxon>
        <taxon>Cytheroidea</taxon>
        <taxon>Cytherideidae</taxon>
        <taxon>Cyprideis</taxon>
    </lineage>
</organism>
<gene>
    <name evidence="2" type="ORF">CTOB1V02_LOCUS1047</name>
</gene>
<feature type="region of interest" description="Disordered" evidence="1">
    <location>
        <begin position="133"/>
        <end position="156"/>
    </location>
</feature>
<evidence type="ECO:0000256" key="1">
    <source>
        <dbReference type="SAM" id="MobiDB-lite"/>
    </source>
</evidence>
<feature type="compositionally biased region" description="Polar residues" evidence="1">
    <location>
        <begin position="143"/>
        <end position="156"/>
    </location>
</feature>
<proteinExistence type="predicted"/>
<accession>A0A7R8W1F9</accession>
<dbReference type="AlphaFoldDB" id="A0A7R8W1F9"/>
<protein>
    <submittedName>
        <fullName evidence="2">Uncharacterized protein</fullName>
    </submittedName>
</protein>
<name>A0A7R8W1F9_9CRUS</name>